<feature type="compositionally biased region" description="Basic and acidic residues" evidence="2">
    <location>
        <begin position="9"/>
        <end position="20"/>
    </location>
</feature>
<keyword evidence="3" id="KW-0812">Transmembrane</keyword>
<feature type="coiled-coil region" evidence="1">
    <location>
        <begin position="440"/>
        <end position="467"/>
    </location>
</feature>
<feature type="domain" description="SPOR" evidence="4">
    <location>
        <begin position="297"/>
        <end position="358"/>
    </location>
</feature>
<dbReference type="EMBL" id="BOSE01000004">
    <property type="protein sequence ID" value="GIP16924.1"/>
    <property type="molecule type" value="Genomic_DNA"/>
</dbReference>
<keyword evidence="3" id="KW-0472">Membrane</keyword>
<reference evidence="5" key="1">
    <citation type="submission" date="2021-03" db="EMBL/GenBank/DDBJ databases">
        <title>Antimicrobial resistance genes in bacteria isolated from Japanese honey, and their potential for conferring macrolide and lincosamide resistance in the American foulbrood pathogen Paenibacillus larvae.</title>
        <authorList>
            <person name="Okamoto M."/>
            <person name="Kumagai M."/>
            <person name="Kanamori H."/>
            <person name="Takamatsu D."/>
        </authorList>
    </citation>
    <scope>NUCLEOTIDE SEQUENCE</scope>
    <source>
        <strain evidence="5">J40TS1</strain>
    </source>
</reference>
<evidence type="ECO:0000256" key="1">
    <source>
        <dbReference type="SAM" id="Coils"/>
    </source>
</evidence>
<dbReference type="RefSeq" id="WP_213515625.1">
    <property type="nucleotide sequence ID" value="NZ_BOSE01000004.1"/>
</dbReference>
<evidence type="ECO:0000256" key="2">
    <source>
        <dbReference type="SAM" id="MobiDB-lite"/>
    </source>
</evidence>
<feature type="transmembrane region" description="Helical" evidence="3">
    <location>
        <begin position="208"/>
        <end position="235"/>
    </location>
</feature>
<name>A0A919YRL3_9BACL</name>
<dbReference type="Pfam" id="PF05036">
    <property type="entry name" value="SPOR"/>
    <property type="match status" value="1"/>
</dbReference>
<keyword evidence="6" id="KW-1185">Reference proteome</keyword>
<sequence>MSKANRITYRFDRNGNKIDEYGAQAQQENKWSVMSSKPAEQQPTEQAAGAAIAASREEQNNRASAMHEPTVPKPIHAAVHLNGAEGEEHEPGPPLYELDLEGLEQLIRNADSQPSVPDEDELLKQRYELDREDDWMLGAEAEAMSGAVAGTGHAMTGYATTGHATTEHAMTGHADKQHEAAWHKEQASEGWERARPSTRKSFTWMQGAVSVASAVASGVLIGYLLLTLVFGVSVWPMSAFAQPDQQNIADHAESGLPVEEQSLQSDEATPEAPDSGNQQPVQSASSGLKLSEHAFSYHLLQAGVFTKESTRDEVIASLQNAGFAAQYMKDSSNRYYVYAGLASSAANAEPVQAKIKGIETYRKAFTFAMPGTMAFNGDAVQLEQYFVQSNELIAMFADLASAQFEQTSFSAIGKAAQEAWQEKYEQWMSLAETVAKQWAAPEDIERAESLQAQLKEAQTQLESYQAQPKSSYLWKAQSALVKAVLIQKDWFESANAL</sequence>
<feature type="region of interest" description="Disordered" evidence="2">
    <location>
        <begin position="1"/>
        <end position="70"/>
    </location>
</feature>
<dbReference type="SUPFAM" id="SSF110997">
    <property type="entry name" value="Sporulation related repeat"/>
    <property type="match status" value="1"/>
</dbReference>
<accession>A0A919YRL3</accession>
<dbReference type="GO" id="GO:0042834">
    <property type="term" value="F:peptidoglycan binding"/>
    <property type="evidence" value="ECO:0007669"/>
    <property type="project" value="InterPro"/>
</dbReference>
<proteinExistence type="predicted"/>
<evidence type="ECO:0000313" key="5">
    <source>
        <dbReference type="EMBL" id="GIP16924.1"/>
    </source>
</evidence>
<keyword evidence="3" id="KW-1133">Transmembrane helix</keyword>
<evidence type="ECO:0000256" key="3">
    <source>
        <dbReference type="SAM" id="Phobius"/>
    </source>
</evidence>
<dbReference type="Proteomes" id="UP000683139">
    <property type="component" value="Unassembled WGS sequence"/>
</dbReference>
<protein>
    <recommendedName>
        <fullName evidence="4">SPOR domain-containing protein</fullName>
    </recommendedName>
</protein>
<feature type="compositionally biased region" description="Polar residues" evidence="2">
    <location>
        <begin position="24"/>
        <end position="45"/>
    </location>
</feature>
<comment type="caution">
    <text evidence="5">The sequence shown here is derived from an EMBL/GenBank/DDBJ whole genome shotgun (WGS) entry which is preliminary data.</text>
</comment>
<dbReference type="AlphaFoldDB" id="A0A919YRL3"/>
<feature type="region of interest" description="Disordered" evidence="2">
    <location>
        <begin position="259"/>
        <end position="283"/>
    </location>
</feature>
<dbReference type="InterPro" id="IPR036680">
    <property type="entry name" value="SPOR-like_sf"/>
</dbReference>
<gene>
    <name evidence="5" type="ORF">J40TS1_25660</name>
</gene>
<evidence type="ECO:0000313" key="6">
    <source>
        <dbReference type="Proteomes" id="UP000683139"/>
    </source>
</evidence>
<keyword evidence="1" id="KW-0175">Coiled coil</keyword>
<dbReference type="InterPro" id="IPR007730">
    <property type="entry name" value="SPOR-like_dom"/>
</dbReference>
<organism evidence="5 6">
    <name type="scientific">Paenibacillus montaniterrae</name>
    <dbReference type="NCBI Taxonomy" id="429341"/>
    <lineage>
        <taxon>Bacteria</taxon>
        <taxon>Bacillati</taxon>
        <taxon>Bacillota</taxon>
        <taxon>Bacilli</taxon>
        <taxon>Bacillales</taxon>
        <taxon>Paenibacillaceae</taxon>
        <taxon>Paenibacillus</taxon>
    </lineage>
</organism>
<evidence type="ECO:0000259" key="4">
    <source>
        <dbReference type="Pfam" id="PF05036"/>
    </source>
</evidence>